<feature type="modified residue" description="4-aspartylphosphate" evidence="5">
    <location>
        <position position="57"/>
    </location>
</feature>
<evidence type="ECO:0000259" key="7">
    <source>
        <dbReference type="PROSITE" id="PS50110"/>
    </source>
</evidence>
<gene>
    <name evidence="8" type="ORF">SAMN05661091_5664</name>
</gene>
<dbReference type="InterPro" id="IPR016032">
    <property type="entry name" value="Sig_transdc_resp-reg_C-effctor"/>
</dbReference>
<proteinExistence type="predicted"/>
<dbReference type="SUPFAM" id="SSF46894">
    <property type="entry name" value="C-terminal effector domain of the bipartite response regulators"/>
    <property type="match status" value="1"/>
</dbReference>
<dbReference type="CDD" id="cd06170">
    <property type="entry name" value="LuxR_C_like"/>
    <property type="match status" value="1"/>
</dbReference>
<dbReference type="GO" id="GO:0003677">
    <property type="term" value="F:DNA binding"/>
    <property type="evidence" value="ECO:0007669"/>
    <property type="project" value="UniProtKB-KW"/>
</dbReference>
<dbReference type="PANTHER" id="PTHR43214:SF41">
    <property type="entry name" value="NITRATE_NITRITE RESPONSE REGULATOR PROTEIN NARP"/>
    <property type="match status" value="1"/>
</dbReference>
<evidence type="ECO:0000313" key="8">
    <source>
        <dbReference type="EMBL" id="SMF92049.1"/>
    </source>
</evidence>
<dbReference type="GO" id="GO:0000160">
    <property type="term" value="P:phosphorelay signal transduction system"/>
    <property type="evidence" value="ECO:0007669"/>
    <property type="project" value="InterPro"/>
</dbReference>
<dbReference type="Gene3D" id="3.40.50.2300">
    <property type="match status" value="1"/>
</dbReference>
<feature type="domain" description="HTH luxR-type" evidence="6">
    <location>
        <begin position="150"/>
        <end position="215"/>
    </location>
</feature>
<dbReference type="InterPro" id="IPR039420">
    <property type="entry name" value="WalR-like"/>
</dbReference>
<sequence length="220" mass="24868">MEQTITILIADDHALLRSGLKLLLQKKPANKVVGEASNGIEALRLYEELRPHILILDISMPHMDGIEVLKKIKACHAHAKVIVLTMHEDEDYITTIMKEGAVGYIPKVAVDEELYTAIDTVQSGYVYLRPQDTQTLIASVLHKAPQTVEDNSPFVILSDREREVLSYLVRGYTLVETAQQLLISIKTVDTHKTRMMNKLNLTKKSELVEYAIKYNLLSED</sequence>
<dbReference type="PRINTS" id="PR00038">
    <property type="entry name" value="HTHLUXR"/>
</dbReference>
<dbReference type="InterPro" id="IPR058245">
    <property type="entry name" value="NreC/VraR/RcsB-like_REC"/>
</dbReference>
<name>A0A1X7HSM6_9BACL</name>
<dbReference type="InterPro" id="IPR001789">
    <property type="entry name" value="Sig_transdc_resp-reg_receiver"/>
</dbReference>
<keyword evidence="2" id="KW-0805">Transcription regulation</keyword>
<dbReference type="AlphaFoldDB" id="A0A1X7HSM6"/>
<keyword evidence="9" id="KW-1185">Reference proteome</keyword>
<dbReference type="InterPro" id="IPR000792">
    <property type="entry name" value="Tscrpt_reg_LuxR_C"/>
</dbReference>
<dbReference type="STRING" id="1313296.SAMN05661091_5664"/>
<organism evidence="8 9">
    <name type="scientific">Paenibacillus uliginis N3/975</name>
    <dbReference type="NCBI Taxonomy" id="1313296"/>
    <lineage>
        <taxon>Bacteria</taxon>
        <taxon>Bacillati</taxon>
        <taxon>Bacillota</taxon>
        <taxon>Bacilli</taxon>
        <taxon>Bacillales</taxon>
        <taxon>Paenibacillaceae</taxon>
        <taxon>Paenibacillus</taxon>
    </lineage>
</organism>
<keyword evidence="3" id="KW-0238">DNA-binding</keyword>
<evidence type="ECO:0000256" key="2">
    <source>
        <dbReference type="ARBA" id="ARBA00023015"/>
    </source>
</evidence>
<dbReference type="EMBL" id="LT840184">
    <property type="protein sequence ID" value="SMF92049.1"/>
    <property type="molecule type" value="Genomic_DNA"/>
</dbReference>
<protein>
    <submittedName>
        <fullName evidence="8">Two component transcriptional regulator, LuxR family</fullName>
    </submittedName>
</protein>
<dbReference type="PROSITE" id="PS50110">
    <property type="entry name" value="RESPONSE_REGULATORY"/>
    <property type="match status" value="1"/>
</dbReference>
<dbReference type="Proteomes" id="UP000192940">
    <property type="component" value="Chromosome I"/>
</dbReference>
<dbReference type="Pfam" id="PF00072">
    <property type="entry name" value="Response_reg"/>
    <property type="match status" value="1"/>
</dbReference>
<dbReference type="RefSeq" id="WP_208920863.1">
    <property type="nucleotide sequence ID" value="NZ_LT840184.1"/>
</dbReference>
<feature type="domain" description="Response regulatory" evidence="7">
    <location>
        <begin position="6"/>
        <end position="122"/>
    </location>
</feature>
<dbReference type="Pfam" id="PF00196">
    <property type="entry name" value="GerE"/>
    <property type="match status" value="1"/>
</dbReference>
<dbReference type="InterPro" id="IPR011006">
    <property type="entry name" value="CheY-like_superfamily"/>
</dbReference>
<dbReference type="SMART" id="SM00448">
    <property type="entry name" value="REC"/>
    <property type="match status" value="1"/>
</dbReference>
<evidence type="ECO:0000256" key="5">
    <source>
        <dbReference type="PROSITE-ProRule" id="PRU00169"/>
    </source>
</evidence>
<keyword evidence="4" id="KW-0804">Transcription</keyword>
<dbReference type="SUPFAM" id="SSF52172">
    <property type="entry name" value="CheY-like"/>
    <property type="match status" value="1"/>
</dbReference>
<dbReference type="SMART" id="SM00421">
    <property type="entry name" value="HTH_LUXR"/>
    <property type="match status" value="1"/>
</dbReference>
<keyword evidence="1 5" id="KW-0597">Phosphoprotein</keyword>
<reference evidence="8 9" key="1">
    <citation type="submission" date="2017-04" db="EMBL/GenBank/DDBJ databases">
        <authorList>
            <person name="Afonso C.L."/>
            <person name="Miller P.J."/>
            <person name="Scott M.A."/>
            <person name="Spackman E."/>
            <person name="Goraichik I."/>
            <person name="Dimitrov K.M."/>
            <person name="Suarez D.L."/>
            <person name="Swayne D.E."/>
        </authorList>
    </citation>
    <scope>NUCLEOTIDE SEQUENCE [LARGE SCALE GENOMIC DNA]</scope>
    <source>
        <strain evidence="8 9">N3/975</strain>
    </source>
</reference>
<evidence type="ECO:0000256" key="3">
    <source>
        <dbReference type="ARBA" id="ARBA00023125"/>
    </source>
</evidence>
<dbReference type="GO" id="GO:0006355">
    <property type="term" value="P:regulation of DNA-templated transcription"/>
    <property type="evidence" value="ECO:0007669"/>
    <property type="project" value="InterPro"/>
</dbReference>
<evidence type="ECO:0000256" key="1">
    <source>
        <dbReference type="ARBA" id="ARBA00022553"/>
    </source>
</evidence>
<dbReference type="CDD" id="cd17535">
    <property type="entry name" value="REC_NarL-like"/>
    <property type="match status" value="1"/>
</dbReference>
<evidence type="ECO:0000259" key="6">
    <source>
        <dbReference type="PROSITE" id="PS50043"/>
    </source>
</evidence>
<evidence type="ECO:0000313" key="9">
    <source>
        <dbReference type="Proteomes" id="UP000192940"/>
    </source>
</evidence>
<evidence type="ECO:0000256" key="4">
    <source>
        <dbReference type="ARBA" id="ARBA00023163"/>
    </source>
</evidence>
<dbReference type="PROSITE" id="PS50043">
    <property type="entry name" value="HTH_LUXR_2"/>
    <property type="match status" value="1"/>
</dbReference>
<dbReference type="PANTHER" id="PTHR43214">
    <property type="entry name" value="TWO-COMPONENT RESPONSE REGULATOR"/>
    <property type="match status" value="1"/>
</dbReference>
<accession>A0A1X7HSM6</accession>